<gene>
    <name evidence="9 12" type="primary">ectA</name>
    <name evidence="12" type="ORF">MMUR_16990</name>
</gene>
<dbReference type="InterPro" id="IPR000182">
    <property type="entry name" value="GNAT_dom"/>
</dbReference>
<evidence type="ECO:0000256" key="7">
    <source>
        <dbReference type="ARBA" id="ARBA00023315"/>
    </source>
</evidence>
<dbReference type="InterPro" id="IPR016181">
    <property type="entry name" value="Acyl_CoA_acyltransferase"/>
</dbReference>
<feature type="compositionally biased region" description="Basic and acidic residues" evidence="10">
    <location>
        <begin position="1"/>
        <end position="11"/>
    </location>
</feature>
<evidence type="ECO:0000256" key="10">
    <source>
        <dbReference type="SAM" id="MobiDB-lite"/>
    </source>
</evidence>
<accession>A0A7I9WIS7</accession>
<dbReference type="GO" id="GO:0033816">
    <property type="term" value="F:diaminobutyrate acetyltransferase activity"/>
    <property type="evidence" value="ECO:0007669"/>
    <property type="project" value="UniProtKB-EC"/>
</dbReference>
<evidence type="ECO:0000256" key="8">
    <source>
        <dbReference type="ARBA" id="ARBA00048924"/>
    </source>
</evidence>
<comment type="pathway">
    <text evidence="2 9">Amine and polyamine biosynthesis; ectoine biosynthesis; L-ectoine from L-aspartate 4-semialdehyde: step 2/3.</text>
</comment>
<dbReference type="AlphaFoldDB" id="A0A7I9WIS7"/>
<proteinExistence type="inferred from homology"/>
<dbReference type="Pfam" id="PF00583">
    <property type="entry name" value="Acetyltransf_1"/>
    <property type="match status" value="1"/>
</dbReference>
<evidence type="ECO:0000259" key="11">
    <source>
        <dbReference type="PROSITE" id="PS51186"/>
    </source>
</evidence>
<feature type="domain" description="N-acetyltransferase" evidence="11">
    <location>
        <begin position="35"/>
        <end position="191"/>
    </location>
</feature>
<comment type="caution">
    <text evidence="12">The sequence shown here is derived from an EMBL/GenBank/DDBJ whole genome shotgun (WGS) entry which is preliminary data.</text>
</comment>
<dbReference type="PROSITE" id="PS51186">
    <property type="entry name" value="GNAT"/>
    <property type="match status" value="1"/>
</dbReference>
<keyword evidence="6 9" id="KW-0808">Transferase</keyword>
<dbReference type="SUPFAM" id="SSF55729">
    <property type="entry name" value="Acyl-CoA N-acyltransferases (Nat)"/>
    <property type="match status" value="1"/>
</dbReference>
<evidence type="ECO:0000256" key="2">
    <source>
        <dbReference type="ARBA" id="ARBA00004978"/>
    </source>
</evidence>
<comment type="catalytic activity">
    <reaction evidence="8 9">
        <text>L-2,4-diaminobutanoate + acetyl-CoA = (2S)-4-acetamido-2-aminobutanoate + CoA + H(+)</text>
        <dbReference type="Rhea" id="RHEA:16901"/>
        <dbReference type="ChEBI" id="CHEBI:15378"/>
        <dbReference type="ChEBI" id="CHEBI:57287"/>
        <dbReference type="ChEBI" id="CHEBI:57288"/>
        <dbReference type="ChEBI" id="CHEBI:58761"/>
        <dbReference type="ChEBI" id="CHEBI:58929"/>
        <dbReference type="EC" id="2.3.1.178"/>
    </reaction>
</comment>
<keyword evidence="7 9" id="KW-0012">Acyltransferase</keyword>
<feature type="region of interest" description="Disordered" evidence="10">
    <location>
        <begin position="1"/>
        <end position="24"/>
    </location>
</feature>
<evidence type="ECO:0000256" key="9">
    <source>
        <dbReference type="RuleBase" id="RU365045"/>
    </source>
</evidence>
<evidence type="ECO:0000256" key="6">
    <source>
        <dbReference type="ARBA" id="ARBA00022679"/>
    </source>
</evidence>
<sequence>MDDTERRRSDDGEGVGQTWTSRPRNATAEHNSWSAFLRHPIDADASDMQALVAGTGILDVNSTYAYLLLASDFAETCIIARRDDEVCGLVTGYHPPSRPEVLFVWQVAVAERARGTGLAVTMLDELVRRVRDARQGHPITVETTVAPTNAPSRALFGAFARRHGVPLVEKPRFAAAQFGSDGAHEDEPTLRIGPILAAVPG</sequence>
<evidence type="ECO:0000313" key="12">
    <source>
        <dbReference type="EMBL" id="GFG57563.1"/>
    </source>
</evidence>
<reference evidence="12 13" key="1">
    <citation type="journal article" date="2019" name="Emerg. Microbes Infect.">
        <title>Comprehensive subspecies identification of 175 nontuberculous mycobacteria species based on 7547 genomic profiles.</title>
        <authorList>
            <person name="Matsumoto Y."/>
            <person name="Kinjo T."/>
            <person name="Motooka D."/>
            <person name="Nabeya D."/>
            <person name="Jung N."/>
            <person name="Uechi K."/>
            <person name="Horii T."/>
            <person name="Iida T."/>
            <person name="Fujita J."/>
            <person name="Nakamura S."/>
        </authorList>
    </citation>
    <scope>NUCLEOTIDE SEQUENCE [LARGE SCALE GENOMIC DNA]</scope>
    <source>
        <strain evidence="12 13">JCM 13392</strain>
    </source>
</reference>
<comment type="similarity">
    <text evidence="3 9">Belongs to the acetyltransferase family. EctA subfamily.</text>
</comment>
<dbReference type="UniPathway" id="UPA00067">
    <property type="reaction ID" value="UER00122"/>
</dbReference>
<protein>
    <recommendedName>
        <fullName evidence="5 9">L-2,4-diaminobutyric acid acetyltransferase</fullName>
        <shortName evidence="9">DABA acetyltransferase</shortName>
        <ecNumber evidence="4 9">2.3.1.178</ecNumber>
    </recommendedName>
</protein>
<dbReference type="CDD" id="cd04301">
    <property type="entry name" value="NAT_SF"/>
    <property type="match status" value="1"/>
</dbReference>
<name>A0A7I9WIS7_9MYCO</name>
<dbReference type="Proteomes" id="UP000465241">
    <property type="component" value="Unassembled WGS sequence"/>
</dbReference>
<dbReference type="EMBL" id="BLKT01000003">
    <property type="protein sequence ID" value="GFG57563.1"/>
    <property type="molecule type" value="Genomic_DNA"/>
</dbReference>
<evidence type="ECO:0000256" key="3">
    <source>
        <dbReference type="ARBA" id="ARBA00010712"/>
    </source>
</evidence>
<comment type="function">
    <text evidence="1 9">Catalyzes the acetylation of L-2,4-diaminobutyrate (DABA) to gamma-N-acetyl-alpha,gamma-diaminobutyric acid (ADABA) with acetyl coenzyme A.</text>
</comment>
<dbReference type="NCBIfam" id="TIGR02406">
    <property type="entry name" value="ectoine_EctA"/>
    <property type="match status" value="1"/>
</dbReference>
<dbReference type="GO" id="GO:0019491">
    <property type="term" value="P:ectoine biosynthetic process"/>
    <property type="evidence" value="ECO:0007669"/>
    <property type="project" value="UniProtKB-UniPathway"/>
</dbReference>
<evidence type="ECO:0000256" key="5">
    <source>
        <dbReference type="ARBA" id="ARBA00017935"/>
    </source>
</evidence>
<dbReference type="InterPro" id="IPR012772">
    <property type="entry name" value="Ectoine_EctA"/>
</dbReference>
<dbReference type="RefSeq" id="WP_193488709.1">
    <property type="nucleotide sequence ID" value="NZ_BAAAMC010000012.1"/>
</dbReference>
<dbReference type="Gene3D" id="3.40.630.30">
    <property type="match status" value="1"/>
</dbReference>
<organism evidence="12 13">
    <name type="scientific">Mycolicibacterium murale</name>
    <dbReference type="NCBI Taxonomy" id="182220"/>
    <lineage>
        <taxon>Bacteria</taxon>
        <taxon>Bacillati</taxon>
        <taxon>Actinomycetota</taxon>
        <taxon>Actinomycetes</taxon>
        <taxon>Mycobacteriales</taxon>
        <taxon>Mycobacteriaceae</taxon>
        <taxon>Mycolicibacterium</taxon>
    </lineage>
</organism>
<evidence type="ECO:0000256" key="1">
    <source>
        <dbReference type="ARBA" id="ARBA00003741"/>
    </source>
</evidence>
<evidence type="ECO:0000313" key="13">
    <source>
        <dbReference type="Proteomes" id="UP000465241"/>
    </source>
</evidence>
<dbReference type="EC" id="2.3.1.178" evidence="4 9"/>
<evidence type="ECO:0000256" key="4">
    <source>
        <dbReference type="ARBA" id="ARBA00012355"/>
    </source>
</evidence>
<keyword evidence="13" id="KW-1185">Reference proteome</keyword>